<dbReference type="CDD" id="cd01837">
    <property type="entry name" value="SGNH_plant_lipase_like"/>
    <property type="match status" value="1"/>
</dbReference>
<evidence type="ECO:0000256" key="2">
    <source>
        <dbReference type="ARBA" id="ARBA00022801"/>
    </source>
</evidence>
<dbReference type="SUPFAM" id="SSF52266">
    <property type="entry name" value="SGNH hydrolase"/>
    <property type="match status" value="1"/>
</dbReference>
<organism evidence="5 6">
    <name type="scientific">Spinacia oleracea</name>
    <name type="common">Spinach</name>
    <dbReference type="NCBI Taxonomy" id="3562"/>
    <lineage>
        <taxon>Eukaryota</taxon>
        <taxon>Viridiplantae</taxon>
        <taxon>Streptophyta</taxon>
        <taxon>Embryophyta</taxon>
        <taxon>Tracheophyta</taxon>
        <taxon>Spermatophyta</taxon>
        <taxon>Magnoliopsida</taxon>
        <taxon>eudicotyledons</taxon>
        <taxon>Gunneridae</taxon>
        <taxon>Pentapetalae</taxon>
        <taxon>Caryophyllales</taxon>
        <taxon>Chenopodiaceae</taxon>
        <taxon>Chenopodioideae</taxon>
        <taxon>Anserineae</taxon>
        <taxon>Spinacia</taxon>
    </lineage>
</organism>
<dbReference type="Proteomes" id="UP000813463">
    <property type="component" value="Chromosome 4"/>
</dbReference>
<feature type="signal peptide" evidence="4">
    <location>
        <begin position="1"/>
        <end position="24"/>
    </location>
</feature>
<dbReference type="InterPro" id="IPR035669">
    <property type="entry name" value="SGNH_plant_lipase-like"/>
</dbReference>
<evidence type="ECO:0000313" key="5">
    <source>
        <dbReference type="Proteomes" id="UP000813463"/>
    </source>
</evidence>
<accession>A0A9R0JZN3</accession>
<gene>
    <name evidence="6" type="primary">LOC110792502</name>
</gene>
<protein>
    <submittedName>
        <fullName evidence="6">GDSL esterase/lipase At5g33370</fullName>
    </submittedName>
</protein>
<evidence type="ECO:0000256" key="4">
    <source>
        <dbReference type="SAM" id="SignalP"/>
    </source>
</evidence>
<dbReference type="KEGG" id="soe:110792502"/>
<dbReference type="PANTHER" id="PTHR45648">
    <property type="entry name" value="GDSL LIPASE/ACYLHYDROLASE FAMILY PROTEIN (AFU_ORTHOLOGUE AFUA_4G14700)"/>
    <property type="match status" value="1"/>
</dbReference>
<keyword evidence="3" id="KW-0443">Lipid metabolism</keyword>
<dbReference type="InterPro" id="IPR001087">
    <property type="entry name" value="GDSL"/>
</dbReference>
<dbReference type="Pfam" id="PF00657">
    <property type="entry name" value="Lipase_GDSL"/>
    <property type="match status" value="1"/>
</dbReference>
<reference evidence="6" key="2">
    <citation type="submission" date="2025-08" db="UniProtKB">
        <authorList>
            <consortium name="RefSeq"/>
        </authorList>
    </citation>
    <scope>IDENTIFICATION</scope>
    <source>
        <tissue evidence="6">Leaf</tissue>
    </source>
</reference>
<dbReference type="OrthoDB" id="1600564at2759"/>
<feature type="chain" id="PRO_5040440073" evidence="4">
    <location>
        <begin position="25"/>
        <end position="364"/>
    </location>
</feature>
<evidence type="ECO:0000256" key="1">
    <source>
        <dbReference type="ARBA" id="ARBA00008668"/>
    </source>
</evidence>
<evidence type="ECO:0000256" key="3">
    <source>
        <dbReference type="ARBA" id="ARBA00022963"/>
    </source>
</evidence>
<keyword evidence="2" id="KW-0378">Hydrolase</keyword>
<keyword evidence="5" id="KW-1185">Reference proteome</keyword>
<dbReference type="GO" id="GO:0016042">
    <property type="term" value="P:lipid catabolic process"/>
    <property type="evidence" value="ECO:0007669"/>
    <property type="project" value="UniProtKB-KW"/>
</dbReference>
<sequence length="364" mass="40117">MASTLLATFLVLLLLSILSSPAVAQPRAFFVFGDSLVDSGNNNFLATTARADSPPYGIDYPTHRATGRFSNGLNIPDLISEKLGAEPTLPYLSPELTGQKLLVGANFASAGIGILNDTGIQFLNIIRIPRQLDYFHQYQQRVSALIGEARTRQLVNRALVLITVGGNDFVNNYYLVPFSVRSTQFTLPDYVDYLISEYGKILEQLYNLGARRVLVTGTGPLGCVPTEIAQRGRNGNCAEDPQKAADLFNPRLIDMINRLNNNIGSHVFIAANAFRMHMDFIQSPQAYGFRTSKTACCGQGPYNGLGLCTVVSNLCSNRDEYAFWDGFHPTEKANRLIVQQIMGGNTDYMHPMNLSTIMELDSRV</sequence>
<dbReference type="AlphaFoldDB" id="A0A9R0JZN3"/>
<dbReference type="GO" id="GO:0016788">
    <property type="term" value="F:hydrolase activity, acting on ester bonds"/>
    <property type="evidence" value="ECO:0007669"/>
    <property type="project" value="InterPro"/>
</dbReference>
<dbReference type="PANTHER" id="PTHR45648:SF167">
    <property type="entry name" value="GDSL ESTERASE_LIPASE LTL1"/>
    <property type="match status" value="1"/>
</dbReference>
<comment type="similarity">
    <text evidence="1">Belongs to the 'GDSL' lipolytic enzyme family.</text>
</comment>
<dbReference type="InterPro" id="IPR051058">
    <property type="entry name" value="GDSL_Est/Lipase"/>
</dbReference>
<dbReference type="InterPro" id="IPR036514">
    <property type="entry name" value="SGNH_hydro_sf"/>
</dbReference>
<dbReference type="Gene3D" id="3.40.50.1110">
    <property type="entry name" value="SGNH hydrolase"/>
    <property type="match status" value="1"/>
</dbReference>
<dbReference type="GeneID" id="110792502"/>
<dbReference type="RefSeq" id="XP_021853014.1">
    <property type="nucleotide sequence ID" value="XM_021997322.2"/>
</dbReference>
<dbReference type="FunFam" id="3.40.50.1110:FF:000003">
    <property type="entry name" value="GDSL esterase/lipase APG"/>
    <property type="match status" value="1"/>
</dbReference>
<keyword evidence="4" id="KW-0732">Signal</keyword>
<reference evidence="5" key="1">
    <citation type="journal article" date="2021" name="Nat. Commun.">
        <title>Genomic analyses provide insights into spinach domestication and the genetic basis of agronomic traits.</title>
        <authorList>
            <person name="Cai X."/>
            <person name="Sun X."/>
            <person name="Xu C."/>
            <person name="Sun H."/>
            <person name="Wang X."/>
            <person name="Ge C."/>
            <person name="Zhang Z."/>
            <person name="Wang Q."/>
            <person name="Fei Z."/>
            <person name="Jiao C."/>
            <person name="Wang Q."/>
        </authorList>
    </citation>
    <scope>NUCLEOTIDE SEQUENCE [LARGE SCALE GENOMIC DNA]</scope>
    <source>
        <strain evidence="5">cv. Varoflay</strain>
    </source>
</reference>
<keyword evidence="3" id="KW-0442">Lipid degradation</keyword>
<evidence type="ECO:0000313" key="6">
    <source>
        <dbReference type="RefSeq" id="XP_021853014.1"/>
    </source>
</evidence>
<name>A0A9R0JZN3_SPIOL</name>
<proteinExistence type="inferred from homology"/>